<evidence type="ECO:0000256" key="8">
    <source>
        <dbReference type="ARBA" id="ARBA00048551"/>
    </source>
</evidence>
<comment type="catalytic activity">
    <reaction evidence="8">
        <text>3-sulfopyruvate + H(+) = sulfoacetaldehyde + CO2</text>
        <dbReference type="Rhea" id="RHEA:20948"/>
        <dbReference type="ChEBI" id="CHEBI:15378"/>
        <dbReference type="ChEBI" id="CHEBI:16526"/>
        <dbReference type="ChEBI" id="CHEBI:57940"/>
        <dbReference type="ChEBI" id="CHEBI:58246"/>
        <dbReference type="EC" id="4.1.1.79"/>
    </reaction>
</comment>
<keyword evidence="11" id="KW-1185">Reference proteome</keyword>
<comment type="pathway">
    <text evidence="5">Cofactor biosynthesis; coenzyme M biosynthesis; sulfoacetaldehyde from phosphoenolpyruvate and sulfite: step 4/4.</text>
</comment>
<organism evidence="10 11">
    <name type="scientific">Methanothermobacter tenebrarum</name>
    <dbReference type="NCBI Taxonomy" id="680118"/>
    <lineage>
        <taxon>Archaea</taxon>
        <taxon>Methanobacteriati</taxon>
        <taxon>Methanobacteriota</taxon>
        <taxon>Methanomada group</taxon>
        <taxon>Methanobacteria</taxon>
        <taxon>Methanobacteriales</taxon>
        <taxon>Methanobacteriaceae</taxon>
        <taxon>Methanothermobacter</taxon>
    </lineage>
</organism>
<dbReference type="InterPro" id="IPR029061">
    <property type="entry name" value="THDP-binding"/>
</dbReference>
<evidence type="ECO:0000256" key="7">
    <source>
        <dbReference type="ARBA" id="ARBA00038875"/>
    </source>
</evidence>
<evidence type="ECO:0000259" key="9">
    <source>
        <dbReference type="Pfam" id="PF02775"/>
    </source>
</evidence>
<evidence type="ECO:0000256" key="3">
    <source>
        <dbReference type="ARBA" id="ARBA00023239"/>
    </source>
</evidence>
<dbReference type="InterPro" id="IPR022494">
    <property type="entry name" value="Sulfopyruvate_deCO2ase_bsu"/>
</dbReference>
<dbReference type="InterPro" id="IPR051818">
    <property type="entry name" value="TPP_dependent_decarboxylase"/>
</dbReference>
<name>A0A328PJS8_9EURY</name>
<comment type="function">
    <text evidence="4">Involved in the biosynthesis of the coenzyme M (2-mercaptoethanesulfonic acid). Catalyzes the decarboxylation of sulfopyruvate to sulfoacetaldehyde.</text>
</comment>
<evidence type="ECO:0000256" key="6">
    <source>
        <dbReference type="ARBA" id="ARBA00038733"/>
    </source>
</evidence>
<evidence type="ECO:0000256" key="5">
    <source>
        <dbReference type="ARBA" id="ARBA00037914"/>
    </source>
</evidence>
<dbReference type="CDD" id="cd03372">
    <property type="entry name" value="TPP_ComE"/>
    <property type="match status" value="1"/>
</dbReference>
<dbReference type="SUPFAM" id="SSF52518">
    <property type="entry name" value="Thiamin diphosphate-binding fold (THDP-binding)"/>
    <property type="match status" value="1"/>
</dbReference>
<evidence type="ECO:0000256" key="4">
    <source>
        <dbReference type="ARBA" id="ARBA00037396"/>
    </source>
</evidence>
<evidence type="ECO:0000313" key="10">
    <source>
        <dbReference type="EMBL" id="RAO79584.1"/>
    </source>
</evidence>
<reference evidence="10 11" key="1">
    <citation type="submission" date="2018-06" db="EMBL/GenBank/DDBJ databases">
        <title>Draft genome sequence of hyperthermophilic methanogen Methanothermobacter tenebrarum sp. MCM-B 1447.</title>
        <authorList>
            <person name="Pore S.D."/>
            <person name="Dagar S."/>
            <person name="Dhakephalkar P.K."/>
        </authorList>
    </citation>
    <scope>NUCLEOTIDE SEQUENCE [LARGE SCALE GENOMIC DNA]</scope>
    <source>
        <strain evidence="10 11">MCM B 1447</strain>
    </source>
</reference>
<sequence length="184" mass="20481">MERIEAIKTIVEQLDDELIICNLGFPSRELYSIKDSPRHFYMLGSMGMASSIGLGLALTQKRKVIVFEGDGSLLMNLGSLVTIYSQSPKNFILIILDNGCYATTGSQCTYALQVDLSKLAKGIGFKKVFKFEKPHEINMRPILEKDGPIIVHVKVEPGNADVPVIDMNPEEIISRFMKIISSDK</sequence>
<dbReference type="PANTHER" id="PTHR42818">
    <property type="entry name" value="SULFOPYRUVATE DECARBOXYLASE SUBUNIT ALPHA"/>
    <property type="match status" value="1"/>
</dbReference>
<gene>
    <name evidence="10" type="primary">comE</name>
    <name evidence="10" type="ORF">DPC56_02050</name>
</gene>
<keyword evidence="3 10" id="KW-0456">Lyase</keyword>
<keyword evidence="1" id="KW-0174">Coenzyme M biosynthesis</keyword>
<feature type="domain" description="Thiamine pyrophosphate enzyme TPP-binding" evidence="9">
    <location>
        <begin position="31"/>
        <end position="153"/>
    </location>
</feature>
<evidence type="ECO:0000313" key="11">
    <source>
        <dbReference type="Proteomes" id="UP000249782"/>
    </source>
</evidence>
<evidence type="ECO:0000256" key="2">
    <source>
        <dbReference type="ARBA" id="ARBA00022793"/>
    </source>
</evidence>
<dbReference type="RefSeq" id="WP_112093414.1">
    <property type="nucleotide sequence ID" value="NZ_QLOE01000002.1"/>
</dbReference>
<proteinExistence type="predicted"/>
<dbReference type="AlphaFoldDB" id="A0A328PJS8"/>
<dbReference type="PANTHER" id="PTHR42818:SF1">
    <property type="entry name" value="SULFOPYRUVATE DECARBOXYLASE"/>
    <property type="match status" value="1"/>
</dbReference>
<comment type="caution">
    <text evidence="10">The sequence shown here is derived from an EMBL/GenBank/DDBJ whole genome shotgun (WGS) entry which is preliminary data.</text>
</comment>
<dbReference type="OrthoDB" id="77140at2157"/>
<dbReference type="GO" id="GO:0030976">
    <property type="term" value="F:thiamine pyrophosphate binding"/>
    <property type="evidence" value="ECO:0007669"/>
    <property type="project" value="InterPro"/>
</dbReference>
<dbReference type="Proteomes" id="UP000249782">
    <property type="component" value="Unassembled WGS sequence"/>
</dbReference>
<dbReference type="InterPro" id="IPR011766">
    <property type="entry name" value="TPP_enzyme_TPP-bd"/>
</dbReference>
<dbReference type="GO" id="GO:0050545">
    <property type="term" value="F:sulfopyruvate decarboxylase activity"/>
    <property type="evidence" value="ECO:0007669"/>
    <property type="project" value="UniProtKB-EC"/>
</dbReference>
<dbReference type="Pfam" id="PF02775">
    <property type="entry name" value="TPP_enzyme_C"/>
    <property type="match status" value="1"/>
</dbReference>
<keyword evidence="10" id="KW-0670">Pyruvate</keyword>
<keyword evidence="2" id="KW-0210">Decarboxylase</keyword>
<dbReference type="EMBL" id="QLOE01000002">
    <property type="protein sequence ID" value="RAO79584.1"/>
    <property type="molecule type" value="Genomic_DNA"/>
</dbReference>
<evidence type="ECO:0000256" key="1">
    <source>
        <dbReference type="ARBA" id="ARBA00022545"/>
    </source>
</evidence>
<protein>
    <recommendedName>
        <fullName evidence="7">sulfopyruvate decarboxylase</fullName>
        <ecNumber evidence="7">4.1.1.79</ecNumber>
    </recommendedName>
</protein>
<dbReference type="EC" id="4.1.1.79" evidence="7"/>
<dbReference type="Gene3D" id="3.40.50.970">
    <property type="match status" value="1"/>
</dbReference>
<dbReference type="NCBIfam" id="TIGR03846">
    <property type="entry name" value="sulfopy_beta"/>
    <property type="match status" value="1"/>
</dbReference>
<comment type="subunit">
    <text evidence="6">Heterododecamer composed of 6 subunits alpha and 6 subunits beta.</text>
</comment>
<dbReference type="GO" id="GO:0019295">
    <property type="term" value="P:coenzyme M biosynthetic process"/>
    <property type="evidence" value="ECO:0007669"/>
    <property type="project" value="UniProtKB-KW"/>
</dbReference>
<accession>A0A328PJS8</accession>